<protein>
    <submittedName>
        <fullName evidence="1">Uncharacterized protein</fullName>
    </submittedName>
</protein>
<evidence type="ECO:0000313" key="1">
    <source>
        <dbReference type="EMBL" id="KAF2182570.1"/>
    </source>
</evidence>
<accession>A0A6A6DX74</accession>
<reference evidence="1" key="1">
    <citation type="journal article" date="2020" name="Stud. Mycol.">
        <title>101 Dothideomycetes genomes: a test case for predicting lifestyles and emergence of pathogens.</title>
        <authorList>
            <person name="Haridas S."/>
            <person name="Albert R."/>
            <person name="Binder M."/>
            <person name="Bloem J."/>
            <person name="Labutti K."/>
            <person name="Salamov A."/>
            <person name="Andreopoulos B."/>
            <person name="Baker S."/>
            <person name="Barry K."/>
            <person name="Bills G."/>
            <person name="Bluhm B."/>
            <person name="Cannon C."/>
            <person name="Castanera R."/>
            <person name="Culley D."/>
            <person name="Daum C."/>
            <person name="Ezra D."/>
            <person name="Gonzalez J."/>
            <person name="Henrissat B."/>
            <person name="Kuo A."/>
            <person name="Liang C."/>
            <person name="Lipzen A."/>
            <person name="Lutzoni F."/>
            <person name="Magnuson J."/>
            <person name="Mondo S."/>
            <person name="Nolan M."/>
            <person name="Ohm R."/>
            <person name="Pangilinan J."/>
            <person name="Park H.-J."/>
            <person name="Ramirez L."/>
            <person name="Alfaro M."/>
            <person name="Sun H."/>
            <person name="Tritt A."/>
            <person name="Yoshinaga Y."/>
            <person name="Zwiers L.-H."/>
            <person name="Turgeon B."/>
            <person name="Goodwin S."/>
            <person name="Spatafora J."/>
            <person name="Crous P."/>
            <person name="Grigoriev I."/>
        </authorList>
    </citation>
    <scope>NUCLEOTIDE SEQUENCE</scope>
    <source>
        <strain evidence="1">CBS 207.26</strain>
    </source>
</reference>
<organism evidence="1 2">
    <name type="scientific">Zopfia rhizophila CBS 207.26</name>
    <dbReference type="NCBI Taxonomy" id="1314779"/>
    <lineage>
        <taxon>Eukaryota</taxon>
        <taxon>Fungi</taxon>
        <taxon>Dikarya</taxon>
        <taxon>Ascomycota</taxon>
        <taxon>Pezizomycotina</taxon>
        <taxon>Dothideomycetes</taxon>
        <taxon>Dothideomycetes incertae sedis</taxon>
        <taxon>Zopfiaceae</taxon>
        <taxon>Zopfia</taxon>
    </lineage>
</organism>
<proteinExistence type="predicted"/>
<sequence>MWLPSNVSSGFLINKITHLASIRKMLDELVAENEAEARQSVSHDSFGICPKWTAADRQTPQDWFPPSSNVRLLFPISNLSLPSNFLEAGQKLRIHIAPHTAPPTTTCAKKRMRTAVACQSLISVTSPRLDILTPIPEISALSFLGQSVQRGIVGDWWTRDLVIFTFIQPPS</sequence>
<name>A0A6A6DX74_9PEZI</name>
<keyword evidence="2" id="KW-1185">Reference proteome</keyword>
<dbReference type="EMBL" id="ML994647">
    <property type="protein sequence ID" value="KAF2182570.1"/>
    <property type="molecule type" value="Genomic_DNA"/>
</dbReference>
<dbReference type="AlphaFoldDB" id="A0A6A6DX74"/>
<dbReference type="Proteomes" id="UP000800200">
    <property type="component" value="Unassembled WGS sequence"/>
</dbReference>
<gene>
    <name evidence="1" type="ORF">K469DRAFT_225891</name>
</gene>
<evidence type="ECO:0000313" key="2">
    <source>
        <dbReference type="Proteomes" id="UP000800200"/>
    </source>
</evidence>